<evidence type="ECO:0000256" key="2">
    <source>
        <dbReference type="ARBA" id="ARBA00023125"/>
    </source>
</evidence>
<comment type="caution">
    <text evidence="8">The sequence shown here is derived from an EMBL/GenBank/DDBJ whole genome shotgun (WGS) entry which is preliminary data.</text>
</comment>
<dbReference type="InterPro" id="IPR002104">
    <property type="entry name" value="Integrase_catalytic"/>
</dbReference>
<feature type="domain" description="Core-binding (CB)" evidence="7">
    <location>
        <begin position="61"/>
        <end position="142"/>
    </location>
</feature>
<protein>
    <submittedName>
        <fullName evidence="8">Integrase</fullName>
    </submittedName>
</protein>
<dbReference type="Proteomes" id="UP001183629">
    <property type="component" value="Unassembled WGS sequence"/>
</dbReference>
<dbReference type="Pfam" id="PF00589">
    <property type="entry name" value="Phage_integrase"/>
    <property type="match status" value="1"/>
</dbReference>
<dbReference type="PROSITE" id="PS51900">
    <property type="entry name" value="CB"/>
    <property type="match status" value="1"/>
</dbReference>
<evidence type="ECO:0000259" key="7">
    <source>
        <dbReference type="PROSITE" id="PS51900"/>
    </source>
</evidence>
<sequence length="413" mass="46807">MARAWINPRSDGPGYTVYWYDANQKQRQRSFKKKVDAEKFRAKTERDLDTGVYIEAEHAGETITRLFARWATTRGLENSSVRQYRSMLNQAIAPYFKAKTIGALRQTDVQAWVLWMKDTKRYAPQTIQTRFGYLSSALQWAVVNQELGRNPAKGVKLPGRRANVRRIAKRKIIVPSLAEIDALAAAFDPRYAAMVWLMAGCGMRIGEVMGLCRDQIDFRKQILHVDRQITEDGETDSGKNAGLRLKRYTKHRDEDTPGRDVPLPAIVAKILRAHLREYGTYGPDQLLFPNSTRTGLIYQYFFRNQLWLPALKNARVSFIKTHALRHFFASSLLSRGVPITDVSVWLGHSNVEITYAYYGHLMPDAPERGRTAIDLAMQPPTDPENAGLPSEASERVADIPLDEGTDPQDPLAA</sequence>
<dbReference type="Gene3D" id="1.10.150.130">
    <property type="match status" value="1"/>
</dbReference>
<dbReference type="EMBL" id="JAVDYC010000001">
    <property type="protein sequence ID" value="MDR7322640.1"/>
    <property type="molecule type" value="Genomic_DNA"/>
</dbReference>
<dbReference type="InterPro" id="IPR011010">
    <property type="entry name" value="DNA_brk_join_enz"/>
</dbReference>
<dbReference type="AlphaFoldDB" id="A0AAE3ZPY2"/>
<evidence type="ECO:0000256" key="1">
    <source>
        <dbReference type="ARBA" id="ARBA00008857"/>
    </source>
</evidence>
<proteinExistence type="inferred from homology"/>
<evidence type="ECO:0000313" key="8">
    <source>
        <dbReference type="EMBL" id="MDR7322640.1"/>
    </source>
</evidence>
<dbReference type="PROSITE" id="PS51898">
    <property type="entry name" value="TYR_RECOMBINASE"/>
    <property type="match status" value="1"/>
</dbReference>
<dbReference type="Gene3D" id="1.10.443.10">
    <property type="entry name" value="Intergrase catalytic core"/>
    <property type="match status" value="1"/>
</dbReference>
<keyword evidence="3" id="KW-0233">DNA recombination</keyword>
<dbReference type="InterPro" id="IPR013762">
    <property type="entry name" value="Integrase-like_cat_sf"/>
</dbReference>
<dbReference type="CDD" id="cd01189">
    <property type="entry name" value="INT_ICEBs1_C_like"/>
    <property type="match status" value="1"/>
</dbReference>
<evidence type="ECO:0000259" key="6">
    <source>
        <dbReference type="PROSITE" id="PS51898"/>
    </source>
</evidence>
<feature type="region of interest" description="Disordered" evidence="5">
    <location>
        <begin position="374"/>
        <end position="413"/>
    </location>
</feature>
<evidence type="ECO:0000313" key="9">
    <source>
        <dbReference type="Proteomes" id="UP001183629"/>
    </source>
</evidence>
<evidence type="ECO:0000256" key="3">
    <source>
        <dbReference type="ARBA" id="ARBA00023172"/>
    </source>
</evidence>
<comment type="similarity">
    <text evidence="1">Belongs to the 'phage' integrase family.</text>
</comment>
<dbReference type="InterPro" id="IPR044068">
    <property type="entry name" value="CB"/>
</dbReference>
<dbReference type="GO" id="GO:0015074">
    <property type="term" value="P:DNA integration"/>
    <property type="evidence" value="ECO:0007669"/>
    <property type="project" value="InterPro"/>
</dbReference>
<dbReference type="SUPFAM" id="SSF56349">
    <property type="entry name" value="DNA breaking-rejoining enzymes"/>
    <property type="match status" value="1"/>
</dbReference>
<dbReference type="RefSeq" id="WP_310413327.1">
    <property type="nucleotide sequence ID" value="NZ_JAVDYC010000001.1"/>
</dbReference>
<evidence type="ECO:0000256" key="4">
    <source>
        <dbReference type="PROSITE-ProRule" id="PRU01248"/>
    </source>
</evidence>
<dbReference type="GO" id="GO:0006310">
    <property type="term" value="P:DNA recombination"/>
    <property type="evidence" value="ECO:0007669"/>
    <property type="project" value="UniProtKB-KW"/>
</dbReference>
<keyword evidence="2 4" id="KW-0238">DNA-binding</keyword>
<dbReference type="InterPro" id="IPR010998">
    <property type="entry name" value="Integrase_recombinase_N"/>
</dbReference>
<evidence type="ECO:0000256" key="5">
    <source>
        <dbReference type="SAM" id="MobiDB-lite"/>
    </source>
</evidence>
<reference evidence="8 9" key="1">
    <citation type="submission" date="2023-07" db="EMBL/GenBank/DDBJ databases">
        <title>Sequencing the genomes of 1000 actinobacteria strains.</title>
        <authorList>
            <person name="Klenk H.-P."/>
        </authorList>
    </citation>
    <scope>NUCLEOTIDE SEQUENCE [LARGE SCALE GENOMIC DNA]</scope>
    <source>
        <strain evidence="8 9">DSM 44711</strain>
    </source>
</reference>
<name>A0AAE3ZPY2_9ACTN</name>
<dbReference type="PANTHER" id="PTHR30349">
    <property type="entry name" value="PHAGE INTEGRASE-RELATED"/>
    <property type="match status" value="1"/>
</dbReference>
<accession>A0AAE3ZPY2</accession>
<dbReference type="GO" id="GO:0003677">
    <property type="term" value="F:DNA binding"/>
    <property type="evidence" value="ECO:0007669"/>
    <property type="project" value="UniProtKB-UniRule"/>
</dbReference>
<dbReference type="PANTHER" id="PTHR30349:SF64">
    <property type="entry name" value="PROPHAGE INTEGRASE INTD-RELATED"/>
    <property type="match status" value="1"/>
</dbReference>
<gene>
    <name evidence="8" type="ORF">J2S44_002890</name>
</gene>
<dbReference type="InterPro" id="IPR050090">
    <property type="entry name" value="Tyrosine_recombinase_XerCD"/>
</dbReference>
<organism evidence="8 9">
    <name type="scientific">Catenuloplanes niger</name>
    <dbReference type="NCBI Taxonomy" id="587534"/>
    <lineage>
        <taxon>Bacteria</taxon>
        <taxon>Bacillati</taxon>
        <taxon>Actinomycetota</taxon>
        <taxon>Actinomycetes</taxon>
        <taxon>Micromonosporales</taxon>
        <taxon>Micromonosporaceae</taxon>
        <taxon>Catenuloplanes</taxon>
    </lineage>
</organism>
<keyword evidence="9" id="KW-1185">Reference proteome</keyword>
<feature type="domain" description="Tyr recombinase" evidence="6">
    <location>
        <begin position="168"/>
        <end position="374"/>
    </location>
</feature>